<name>A0ABP9QRZ6_9PSEU</name>
<dbReference type="PROSITE" id="PS00061">
    <property type="entry name" value="ADH_SHORT"/>
    <property type="match status" value="1"/>
</dbReference>
<dbReference type="EMBL" id="BAABJP010000036">
    <property type="protein sequence ID" value="GAA5166487.1"/>
    <property type="molecule type" value="Genomic_DNA"/>
</dbReference>
<dbReference type="InterPro" id="IPR050259">
    <property type="entry name" value="SDR"/>
</dbReference>
<dbReference type="Proteomes" id="UP001428817">
    <property type="component" value="Unassembled WGS sequence"/>
</dbReference>
<accession>A0ABP9QRZ6</accession>
<reference evidence="4" key="1">
    <citation type="journal article" date="2019" name="Int. J. Syst. Evol. Microbiol.">
        <title>The Global Catalogue of Microorganisms (GCM) 10K type strain sequencing project: providing services to taxonomists for standard genome sequencing and annotation.</title>
        <authorList>
            <consortium name="The Broad Institute Genomics Platform"/>
            <consortium name="The Broad Institute Genome Sequencing Center for Infectious Disease"/>
            <person name="Wu L."/>
            <person name="Ma J."/>
        </authorList>
    </citation>
    <scope>NUCLEOTIDE SEQUENCE [LARGE SCALE GENOMIC DNA]</scope>
    <source>
        <strain evidence="4">JCM 18303</strain>
    </source>
</reference>
<dbReference type="PANTHER" id="PTHR42879">
    <property type="entry name" value="3-OXOACYL-(ACYL-CARRIER-PROTEIN) REDUCTASE"/>
    <property type="match status" value="1"/>
</dbReference>
<dbReference type="InterPro" id="IPR020904">
    <property type="entry name" value="Sc_DH/Rdtase_CS"/>
</dbReference>
<evidence type="ECO:0000313" key="4">
    <source>
        <dbReference type="Proteomes" id="UP001428817"/>
    </source>
</evidence>
<evidence type="ECO:0000259" key="2">
    <source>
        <dbReference type="SMART" id="SM00822"/>
    </source>
</evidence>
<dbReference type="PANTHER" id="PTHR42879:SF2">
    <property type="entry name" value="3-OXOACYL-[ACYL-CARRIER-PROTEIN] REDUCTASE FABG"/>
    <property type="match status" value="1"/>
</dbReference>
<dbReference type="PRINTS" id="PR00081">
    <property type="entry name" value="GDHRDH"/>
</dbReference>
<keyword evidence="4" id="KW-1185">Reference proteome</keyword>
<dbReference type="Pfam" id="PF13561">
    <property type="entry name" value="adh_short_C2"/>
    <property type="match status" value="1"/>
</dbReference>
<evidence type="ECO:0000313" key="3">
    <source>
        <dbReference type="EMBL" id="GAA5166487.1"/>
    </source>
</evidence>
<dbReference type="Gene3D" id="3.40.50.720">
    <property type="entry name" value="NAD(P)-binding Rossmann-like Domain"/>
    <property type="match status" value="1"/>
</dbReference>
<dbReference type="InterPro" id="IPR036291">
    <property type="entry name" value="NAD(P)-bd_dom_sf"/>
</dbReference>
<dbReference type="SMART" id="SM00822">
    <property type="entry name" value="PKS_KR"/>
    <property type="match status" value="1"/>
</dbReference>
<feature type="domain" description="Ketoreductase" evidence="2">
    <location>
        <begin position="7"/>
        <end position="174"/>
    </location>
</feature>
<dbReference type="SUPFAM" id="SSF51735">
    <property type="entry name" value="NAD(P)-binding Rossmann-fold domains"/>
    <property type="match status" value="1"/>
</dbReference>
<evidence type="ECO:0000256" key="1">
    <source>
        <dbReference type="ARBA" id="ARBA00006484"/>
    </source>
</evidence>
<dbReference type="InterPro" id="IPR002347">
    <property type="entry name" value="SDR_fam"/>
</dbReference>
<proteinExistence type="inferred from homology"/>
<dbReference type="InterPro" id="IPR057326">
    <property type="entry name" value="KR_dom"/>
</dbReference>
<protein>
    <submittedName>
        <fullName evidence="3">SDR family NAD(P)-dependent oxidoreductase</fullName>
    </submittedName>
</protein>
<comment type="caution">
    <text evidence="3">The sequence shown here is derived from an EMBL/GenBank/DDBJ whole genome shotgun (WGS) entry which is preliminary data.</text>
</comment>
<gene>
    <name evidence="3" type="ORF">GCM10023321_57670</name>
</gene>
<organism evidence="3 4">
    <name type="scientific">Pseudonocardia eucalypti</name>
    <dbReference type="NCBI Taxonomy" id="648755"/>
    <lineage>
        <taxon>Bacteria</taxon>
        <taxon>Bacillati</taxon>
        <taxon>Actinomycetota</taxon>
        <taxon>Actinomycetes</taxon>
        <taxon>Pseudonocardiales</taxon>
        <taxon>Pseudonocardiaceae</taxon>
        <taxon>Pseudonocardia</taxon>
    </lineage>
</organism>
<dbReference type="PRINTS" id="PR00080">
    <property type="entry name" value="SDRFAMILY"/>
</dbReference>
<dbReference type="RefSeq" id="WP_185060564.1">
    <property type="nucleotide sequence ID" value="NZ_BAABJP010000036.1"/>
</dbReference>
<comment type="similarity">
    <text evidence="1">Belongs to the short-chain dehydrogenases/reductases (SDR) family.</text>
</comment>
<sequence>MGLLGGRTALVVGGTGGIGRAIASAYRDEGAAVVVADRSVASATDDAVPVEVDDEGSVASAVRAAADRVGPLDILVNSAGILTESPLVDMDTATWDRTLAVDLTGVFLCCRAVLPGMLDRGWGRIINIASQLGIKGGVGLAHYAAAKAGVIGLTKSLALEVSARGVLVNAIAPGPIETAMVAGITEDWKRAKRAELPLGRFGRPSEVAPTAVLLASDPGGNLYVGQTLGPNSGDVMP</sequence>